<dbReference type="OrthoDB" id="9813126at2"/>
<accession>A0A2P8ESA1</accession>
<gene>
    <name evidence="2" type="ORF">CLV44_1181</name>
</gene>
<sequence>MTRLPDRQHAVSLIQEAQRNGASLVKACALLSLSVRTYQRWTAHQAVSADQRPVVPRPMPHNKLSEQERETVISLCNQPRYRSRPPAFIVADQLDRGCYLASESTFYRILHERDQLHARGR</sequence>
<dbReference type="Proteomes" id="UP000242133">
    <property type="component" value="Unassembled WGS sequence"/>
</dbReference>
<proteinExistence type="predicted"/>
<reference evidence="2 3" key="1">
    <citation type="submission" date="2018-03" db="EMBL/GenBank/DDBJ databases">
        <title>Genomic Encyclopedia of Archaeal and Bacterial Type Strains, Phase II (KMG-II): from individual species to whole genera.</title>
        <authorList>
            <person name="Goeker M."/>
        </authorList>
    </citation>
    <scope>NUCLEOTIDE SEQUENCE [LARGE SCALE GENOMIC DNA]</scope>
    <source>
        <strain evidence="2 3">DSM 17586</strain>
    </source>
</reference>
<evidence type="ECO:0000256" key="1">
    <source>
        <dbReference type="SAM" id="MobiDB-lite"/>
    </source>
</evidence>
<dbReference type="GO" id="GO:0003677">
    <property type="term" value="F:DNA binding"/>
    <property type="evidence" value="ECO:0007669"/>
    <property type="project" value="UniProtKB-KW"/>
</dbReference>
<evidence type="ECO:0000313" key="2">
    <source>
        <dbReference type="EMBL" id="PSL12324.1"/>
    </source>
</evidence>
<keyword evidence="3" id="KW-1185">Reference proteome</keyword>
<evidence type="ECO:0000313" key="3">
    <source>
        <dbReference type="Proteomes" id="UP000242133"/>
    </source>
</evidence>
<feature type="region of interest" description="Disordered" evidence="1">
    <location>
        <begin position="46"/>
        <end position="68"/>
    </location>
</feature>
<organism evidence="2 3">
    <name type="scientific">Marinobacterium halophilum</name>
    <dbReference type="NCBI Taxonomy" id="267374"/>
    <lineage>
        <taxon>Bacteria</taxon>
        <taxon>Pseudomonadati</taxon>
        <taxon>Pseudomonadota</taxon>
        <taxon>Gammaproteobacteria</taxon>
        <taxon>Oceanospirillales</taxon>
        <taxon>Oceanospirillaceae</taxon>
        <taxon>Marinobacterium</taxon>
    </lineage>
</organism>
<dbReference type="EMBL" id="PYGI01000018">
    <property type="protein sequence ID" value="PSL12324.1"/>
    <property type="molecule type" value="Genomic_DNA"/>
</dbReference>
<dbReference type="AlphaFoldDB" id="A0A2P8ESA1"/>
<feature type="non-terminal residue" evidence="2">
    <location>
        <position position="121"/>
    </location>
</feature>
<keyword evidence="2" id="KW-0238">DNA-binding</keyword>
<keyword evidence="2" id="KW-0371">Homeobox</keyword>
<protein>
    <submittedName>
        <fullName evidence="2">Homeodomain-containing protein</fullName>
    </submittedName>
</protein>
<comment type="caution">
    <text evidence="2">The sequence shown here is derived from an EMBL/GenBank/DDBJ whole genome shotgun (WGS) entry which is preliminary data.</text>
</comment>
<name>A0A2P8ESA1_9GAMM</name>